<sequence length="72" mass="8350">MAQETLLDPAFLDKDDYDMDWVAIDESLPNQSLDDTDNIVYDEEDIPQIPENENENEQLKMNNFGLGLMELQ</sequence>
<keyword evidence="2" id="KW-1185">Reference proteome</keyword>
<dbReference type="EMBL" id="BPVZ01001342">
    <property type="protein sequence ID" value="GKV53409.1"/>
    <property type="molecule type" value="Genomic_DNA"/>
</dbReference>
<name>A0AAV5MV05_9ROSI</name>
<reference evidence="1 2" key="1">
    <citation type="journal article" date="2021" name="Commun. Biol.">
        <title>The genome of Shorea leprosula (Dipterocarpaceae) highlights the ecological relevance of drought in aseasonal tropical rainforests.</title>
        <authorList>
            <person name="Ng K.K.S."/>
            <person name="Kobayashi M.J."/>
            <person name="Fawcett J.A."/>
            <person name="Hatakeyama M."/>
            <person name="Paape T."/>
            <person name="Ng C.H."/>
            <person name="Ang C.C."/>
            <person name="Tnah L.H."/>
            <person name="Lee C.T."/>
            <person name="Nishiyama T."/>
            <person name="Sese J."/>
            <person name="O'Brien M.J."/>
            <person name="Copetti D."/>
            <person name="Mohd Noor M.I."/>
            <person name="Ong R.C."/>
            <person name="Putra M."/>
            <person name="Sireger I.Z."/>
            <person name="Indrioko S."/>
            <person name="Kosugi Y."/>
            <person name="Izuno A."/>
            <person name="Isagi Y."/>
            <person name="Lee S.L."/>
            <person name="Shimizu K.K."/>
        </authorList>
    </citation>
    <scope>NUCLEOTIDE SEQUENCE [LARGE SCALE GENOMIC DNA]</scope>
    <source>
        <strain evidence="1">214</strain>
    </source>
</reference>
<organism evidence="1 2">
    <name type="scientific">Rubroshorea leprosula</name>
    <dbReference type="NCBI Taxonomy" id="152421"/>
    <lineage>
        <taxon>Eukaryota</taxon>
        <taxon>Viridiplantae</taxon>
        <taxon>Streptophyta</taxon>
        <taxon>Embryophyta</taxon>
        <taxon>Tracheophyta</taxon>
        <taxon>Spermatophyta</taxon>
        <taxon>Magnoliopsida</taxon>
        <taxon>eudicotyledons</taxon>
        <taxon>Gunneridae</taxon>
        <taxon>Pentapetalae</taxon>
        <taxon>rosids</taxon>
        <taxon>malvids</taxon>
        <taxon>Malvales</taxon>
        <taxon>Dipterocarpaceae</taxon>
        <taxon>Rubroshorea</taxon>
    </lineage>
</organism>
<accession>A0AAV5MV05</accession>
<protein>
    <submittedName>
        <fullName evidence="1">Uncharacterized protein</fullName>
    </submittedName>
</protein>
<evidence type="ECO:0000313" key="2">
    <source>
        <dbReference type="Proteomes" id="UP001054252"/>
    </source>
</evidence>
<dbReference type="AlphaFoldDB" id="A0AAV5MV05"/>
<feature type="non-terminal residue" evidence="1">
    <location>
        <position position="72"/>
    </location>
</feature>
<proteinExistence type="predicted"/>
<evidence type="ECO:0000313" key="1">
    <source>
        <dbReference type="EMBL" id="GKV53409.1"/>
    </source>
</evidence>
<comment type="caution">
    <text evidence="1">The sequence shown here is derived from an EMBL/GenBank/DDBJ whole genome shotgun (WGS) entry which is preliminary data.</text>
</comment>
<gene>
    <name evidence="1" type="ORF">SLEP1_g59937</name>
</gene>
<dbReference type="Proteomes" id="UP001054252">
    <property type="component" value="Unassembled WGS sequence"/>
</dbReference>